<keyword evidence="2" id="KW-1185">Reference proteome</keyword>
<dbReference type="Proteomes" id="UP000516380">
    <property type="component" value="Chromosome"/>
</dbReference>
<evidence type="ECO:0000313" key="2">
    <source>
        <dbReference type="Proteomes" id="UP000516380"/>
    </source>
</evidence>
<evidence type="ECO:0000313" key="1">
    <source>
        <dbReference type="EMBL" id="BCI89378.1"/>
    </source>
</evidence>
<organism evidence="1 2">
    <name type="scientific">Mycobacterium kansasii</name>
    <dbReference type="NCBI Taxonomy" id="1768"/>
    <lineage>
        <taxon>Bacteria</taxon>
        <taxon>Bacillati</taxon>
        <taxon>Actinomycetota</taxon>
        <taxon>Actinomycetes</taxon>
        <taxon>Mycobacteriales</taxon>
        <taxon>Mycobacteriaceae</taxon>
        <taxon>Mycobacterium</taxon>
    </lineage>
</organism>
<sequence length="144" mass="15039">MSTNAVVARSRVRNAVCDLLATGTWESWPVIVAAVSEYTGATLEDAEGRSGVCGGPGSSTFAGAASGARSGRDRRYPRGAAVRLVGRDGITPRVEHQPETACIIIRLGPNRYIASRDDAIALAALLVAAVDRLDSTQGPVQCPF</sequence>
<proteinExistence type="predicted"/>
<dbReference type="EMBL" id="AP023343">
    <property type="protein sequence ID" value="BCI89378.1"/>
    <property type="molecule type" value="Genomic_DNA"/>
</dbReference>
<protein>
    <submittedName>
        <fullName evidence="1">Uncharacterized protein</fullName>
    </submittedName>
</protein>
<accession>A0A7G1IL30</accession>
<reference evidence="1 2" key="1">
    <citation type="submission" date="2020-07" db="EMBL/GenBank/DDBJ databases">
        <title>Mycobacterium kansasii (former subtype) with zoonotic potential isolated from diseased indoor pet cat, Japan.</title>
        <authorList>
            <person name="Fukano H."/>
            <person name="Terazono T."/>
            <person name="Hoshino Y."/>
        </authorList>
    </citation>
    <scope>NUCLEOTIDE SEQUENCE [LARGE SCALE GENOMIC DNA]</scope>
    <source>
        <strain evidence="1 2">Kuro-I</strain>
    </source>
</reference>
<name>A0A7G1IL30_MYCKA</name>
<gene>
    <name evidence="1" type="ORF">NIIDMKKI_45840</name>
</gene>
<dbReference type="AlphaFoldDB" id="A0A7G1IL30"/>